<evidence type="ECO:0000313" key="3">
    <source>
        <dbReference type="Proteomes" id="UP000504617"/>
    </source>
</evidence>
<reference evidence="4" key="1">
    <citation type="submission" date="2025-08" db="UniProtKB">
        <authorList>
            <consortium name="RefSeq"/>
        </authorList>
    </citation>
    <scope>IDENTIFICATION</scope>
    <source>
        <tissue evidence="4">Skeletal muscle</tissue>
    </source>
</reference>
<dbReference type="AlphaFoldDB" id="A0A6I9YC88"/>
<keyword evidence="2" id="KW-0812">Transmembrane</keyword>
<keyword evidence="3" id="KW-1185">Reference proteome</keyword>
<keyword evidence="2" id="KW-1133">Transmembrane helix</keyword>
<evidence type="ECO:0000256" key="1">
    <source>
        <dbReference type="SAM" id="MobiDB-lite"/>
    </source>
</evidence>
<dbReference type="KEGG" id="tsr:106548808"/>
<sequence length="860" mass="99173">MATLFRHLWVLLWKNWLSVKRQPLWSFTLIFLPVFSFILMVVIRIQFPPEPQTNCYLAPRNLPSTGFLPFLQTVLCSSDATCKGTPYTPEDLLPKLNISLQSRRQRRSTIQAEESNPPSQSADVLRSRNSPLQILDSTFSLKDFTENISSSTNYDRIYLLNKILTLAEKQESSQTNLKVAICEVLSVNASLQGLLSETLGINIYQPFCLHNMSLLESFFQELRTHISKLQKHPSFQMAFVQEVGSFLSLISQVQNETSIWNLFLMTPDIIHGSTVVRDMVDTLHDRKRLFAKRSNSPQPILNVTSWLSTLNCSEQDKNNLIVNYICEQRISSEKILILFAKMKEVLRNLLAPDFADEDFKPDYFLKNFQRNTNSPNSLKKMPLFDFKETQNIHNLNRSIRDISFLNSIFKARKAWQSVKMSNVLKLSFLPEKYRKYLTSVEEVPSLLVNFLLKPATTENFPENLLVLEKIFSIVTNSRTNRNYLLISSLTNLMQKIQNSINESQWNEFNTYWHIAEKLRSAKWSDTDILIYKQILDILHDNLYANHDNFGLPLNIELEQMIKFVNHLLKKHDAGSIKAANVSMALNAVLKSLQVLEDLEKKYVIVNPLMNTNNETVRKLFQIIKKDIEILSDLSQKKTFNINKTDTLLRFSQAFSPLLDLYMTPVWHNSPIQAKILQLLYLAPSLLQIGNIQADNRFSDCTVKDLHLIAIEVFFNNATLKEALRERKCDFLLSSLDFENQTTYDYIFTQLLHLTTESLKPASLFEIIQGNKSKHCSGECVCLIKLLEVSSSFLSKLIGIRKNQNSWLDKIDKNLSALSLDLSQQCDKYKAVYSTARNVQKSTNSCWHWISQQGKEPIQTP</sequence>
<feature type="region of interest" description="Disordered" evidence="1">
    <location>
        <begin position="107"/>
        <end position="126"/>
    </location>
</feature>
<accession>A0A6I9YC88</accession>
<feature type="transmembrane region" description="Helical" evidence="2">
    <location>
        <begin position="24"/>
        <end position="47"/>
    </location>
</feature>
<proteinExistence type="predicted"/>
<keyword evidence="2" id="KW-0472">Membrane</keyword>
<name>A0A6I9YC88_9SAUR</name>
<dbReference type="GeneID" id="106548808"/>
<dbReference type="Proteomes" id="UP000504617">
    <property type="component" value="Unplaced"/>
</dbReference>
<organism evidence="3 4">
    <name type="scientific">Thamnophis sirtalis</name>
    <dbReference type="NCBI Taxonomy" id="35019"/>
    <lineage>
        <taxon>Eukaryota</taxon>
        <taxon>Metazoa</taxon>
        <taxon>Chordata</taxon>
        <taxon>Craniata</taxon>
        <taxon>Vertebrata</taxon>
        <taxon>Euteleostomi</taxon>
        <taxon>Lepidosauria</taxon>
        <taxon>Squamata</taxon>
        <taxon>Bifurcata</taxon>
        <taxon>Unidentata</taxon>
        <taxon>Episquamata</taxon>
        <taxon>Toxicofera</taxon>
        <taxon>Serpentes</taxon>
        <taxon>Colubroidea</taxon>
        <taxon>Colubridae</taxon>
        <taxon>Natricinae</taxon>
        <taxon>Thamnophis</taxon>
    </lineage>
</organism>
<gene>
    <name evidence="4" type="primary">LOC106548808</name>
</gene>
<protein>
    <submittedName>
        <fullName evidence="4">Uncharacterized protein LOC106548808</fullName>
    </submittedName>
</protein>
<dbReference type="OrthoDB" id="10255969at2759"/>
<evidence type="ECO:0000256" key="2">
    <source>
        <dbReference type="SAM" id="Phobius"/>
    </source>
</evidence>
<dbReference type="RefSeq" id="XP_013921748.1">
    <property type="nucleotide sequence ID" value="XM_014066273.1"/>
</dbReference>
<evidence type="ECO:0000313" key="4">
    <source>
        <dbReference type="RefSeq" id="XP_013921748.1"/>
    </source>
</evidence>